<accession>A0ABU2B476</accession>
<dbReference type="Proteomes" id="UP001183794">
    <property type="component" value="Unassembled WGS sequence"/>
</dbReference>
<evidence type="ECO:0000256" key="2">
    <source>
        <dbReference type="SAM" id="SignalP"/>
    </source>
</evidence>
<sequence>MTTRLAKATVTTSMLALLALAGCTAPAEDSVDTGEDAEQDTMAPSEEIDSDAGGTVEPGLARCEFNPEPSDQQTDGPADYSGDTLDTAELRETEDAYEVTMTGDFFNPDTLLTEQGEVSFIIELQGEAVDDLAELDTTYEAGEMIFSGVRTNEDEIEQDTSPELQDGTFNATYPKDAETLAEVDPATWVVRVEYDEGIPDEANPDESTRPVTFNCGDGSPLTWEPLQAE</sequence>
<evidence type="ECO:0000313" key="4">
    <source>
        <dbReference type="Proteomes" id="UP001183794"/>
    </source>
</evidence>
<feature type="region of interest" description="Disordered" evidence="1">
    <location>
        <begin position="195"/>
        <end position="229"/>
    </location>
</feature>
<gene>
    <name evidence="3" type="ORF">J2S62_002066</name>
</gene>
<evidence type="ECO:0008006" key="5">
    <source>
        <dbReference type="Google" id="ProtNLM"/>
    </source>
</evidence>
<dbReference type="RefSeq" id="WP_310174428.1">
    <property type="nucleotide sequence ID" value="NZ_BAABHE010000002.1"/>
</dbReference>
<evidence type="ECO:0000313" key="3">
    <source>
        <dbReference type="EMBL" id="MDR7347809.1"/>
    </source>
</evidence>
<keyword evidence="2" id="KW-0732">Signal</keyword>
<evidence type="ECO:0000256" key="1">
    <source>
        <dbReference type="SAM" id="MobiDB-lite"/>
    </source>
</evidence>
<name>A0ABU2B476_9MICC</name>
<feature type="chain" id="PRO_5047533304" description="Secreted protein" evidence="2">
    <location>
        <begin position="28"/>
        <end position="229"/>
    </location>
</feature>
<keyword evidence="4" id="KW-1185">Reference proteome</keyword>
<feature type="compositionally biased region" description="Acidic residues" evidence="1">
    <location>
        <begin position="29"/>
        <end position="39"/>
    </location>
</feature>
<proteinExistence type="predicted"/>
<dbReference type="EMBL" id="JAVDYJ010000001">
    <property type="protein sequence ID" value="MDR7347809.1"/>
    <property type="molecule type" value="Genomic_DNA"/>
</dbReference>
<dbReference type="PROSITE" id="PS51257">
    <property type="entry name" value="PROKAR_LIPOPROTEIN"/>
    <property type="match status" value="1"/>
</dbReference>
<feature type="compositionally biased region" description="Acidic residues" evidence="1">
    <location>
        <begin position="195"/>
        <end position="204"/>
    </location>
</feature>
<protein>
    <recommendedName>
        <fullName evidence="5">Secreted protein</fullName>
    </recommendedName>
</protein>
<feature type="signal peptide" evidence="2">
    <location>
        <begin position="1"/>
        <end position="27"/>
    </location>
</feature>
<organism evidence="3 4">
    <name type="scientific">Enteractinococcus fodinae</name>
    <dbReference type="NCBI Taxonomy" id="684663"/>
    <lineage>
        <taxon>Bacteria</taxon>
        <taxon>Bacillati</taxon>
        <taxon>Actinomycetota</taxon>
        <taxon>Actinomycetes</taxon>
        <taxon>Micrococcales</taxon>
        <taxon>Micrococcaceae</taxon>
    </lineage>
</organism>
<reference evidence="3 4" key="1">
    <citation type="submission" date="2023-07" db="EMBL/GenBank/DDBJ databases">
        <title>Sequencing the genomes of 1000 actinobacteria strains.</title>
        <authorList>
            <person name="Klenk H.-P."/>
        </authorList>
    </citation>
    <scope>NUCLEOTIDE SEQUENCE [LARGE SCALE GENOMIC DNA]</scope>
    <source>
        <strain evidence="3 4">DSM 22966</strain>
    </source>
</reference>
<feature type="region of interest" description="Disordered" evidence="1">
    <location>
        <begin position="26"/>
        <end position="84"/>
    </location>
</feature>
<comment type="caution">
    <text evidence="3">The sequence shown here is derived from an EMBL/GenBank/DDBJ whole genome shotgun (WGS) entry which is preliminary data.</text>
</comment>